<evidence type="ECO:0000256" key="4">
    <source>
        <dbReference type="ARBA" id="ARBA00022676"/>
    </source>
</evidence>
<dbReference type="Proteomes" id="UP001500298">
    <property type="component" value="Unassembled WGS sequence"/>
</dbReference>
<comment type="similarity">
    <text evidence="1">Belongs to the PNP/UDP phosphorylase family.</text>
</comment>
<comment type="caution">
    <text evidence="8">The sequence shown here is derived from an EMBL/GenBank/DDBJ whole genome shotgun (WGS) entry which is preliminary data.</text>
</comment>
<evidence type="ECO:0000256" key="1">
    <source>
        <dbReference type="ARBA" id="ARBA00010456"/>
    </source>
</evidence>
<proteinExistence type="inferred from homology"/>
<evidence type="ECO:0000313" key="8">
    <source>
        <dbReference type="EMBL" id="GAA4821191.1"/>
    </source>
</evidence>
<organism evidence="8 9">
    <name type="scientific">Algivirga pacifica</name>
    <dbReference type="NCBI Taxonomy" id="1162670"/>
    <lineage>
        <taxon>Bacteria</taxon>
        <taxon>Pseudomonadati</taxon>
        <taxon>Bacteroidota</taxon>
        <taxon>Cytophagia</taxon>
        <taxon>Cytophagales</taxon>
        <taxon>Flammeovirgaceae</taxon>
        <taxon>Algivirga</taxon>
    </lineage>
</organism>
<name>A0ABP9CXC6_9BACT</name>
<protein>
    <recommendedName>
        <fullName evidence="3">Uridine phosphorylase</fullName>
        <ecNumber evidence="2">2.4.2.3</ecNumber>
    </recommendedName>
</protein>
<evidence type="ECO:0000256" key="2">
    <source>
        <dbReference type="ARBA" id="ARBA00011888"/>
    </source>
</evidence>
<dbReference type="SUPFAM" id="SSF53167">
    <property type="entry name" value="Purine and uridine phosphorylases"/>
    <property type="match status" value="1"/>
</dbReference>
<dbReference type="InterPro" id="IPR035994">
    <property type="entry name" value="Nucleoside_phosphorylase_sf"/>
</dbReference>
<dbReference type="NCBIfam" id="NF004489">
    <property type="entry name" value="PRK05819.1"/>
    <property type="match status" value="1"/>
</dbReference>
<evidence type="ECO:0000256" key="3">
    <source>
        <dbReference type="ARBA" id="ARBA00021980"/>
    </source>
</evidence>
<evidence type="ECO:0000256" key="6">
    <source>
        <dbReference type="ARBA" id="ARBA00048447"/>
    </source>
</evidence>
<accession>A0ABP9CXC6</accession>
<dbReference type="PROSITE" id="PS01232">
    <property type="entry name" value="PNP_UDP_1"/>
    <property type="match status" value="1"/>
</dbReference>
<gene>
    <name evidence="8" type="primary">deoD</name>
    <name evidence="8" type="ORF">GCM10023331_01920</name>
</gene>
<keyword evidence="5" id="KW-0808">Transferase</keyword>
<dbReference type="PANTHER" id="PTHR43691">
    <property type="entry name" value="URIDINE PHOSPHORYLASE"/>
    <property type="match status" value="1"/>
</dbReference>
<dbReference type="InterPro" id="IPR000845">
    <property type="entry name" value="Nucleoside_phosphorylase_d"/>
</dbReference>
<evidence type="ECO:0000313" key="9">
    <source>
        <dbReference type="Proteomes" id="UP001500298"/>
    </source>
</evidence>
<dbReference type="EMBL" id="BAABJX010000004">
    <property type="protein sequence ID" value="GAA4821191.1"/>
    <property type="molecule type" value="Genomic_DNA"/>
</dbReference>
<sequence>MSVHIGAKKGDIAPTVLMPGDPLRAKFIAENFLSDVVQYNQVRGMYGFTGTYKGHKVSVQGSGMGMPSISIYAHELITEFEVRNVMRVGSCGSMQPHIKLRDIIIAMAASTDSGINSHVFKGMNYAPTANFELLQKAYENALKHNITPQVGNILSSDVFYGDDPDEWKRWAKYGVLAVEMEAAALYSIAAKFRAKALTILTVSDSLVTGEELSSIDRQESFTDMMTIALETAIQMD</sequence>
<feature type="domain" description="Nucleoside phosphorylase" evidence="7">
    <location>
        <begin position="16"/>
        <end position="232"/>
    </location>
</feature>
<dbReference type="HAMAP" id="MF_01627">
    <property type="entry name" value="Pur_nucleosid_phosp"/>
    <property type="match status" value="1"/>
</dbReference>
<dbReference type="EC" id="2.4.2.3" evidence="2"/>
<keyword evidence="9" id="KW-1185">Reference proteome</keyword>
<comment type="catalytic activity">
    <reaction evidence="6">
        <text>uridine + phosphate = alpha-D-ribose 1-phosphate + uracil</text>
        <dbReference type="Rhea" id="RHEA:24388"/>
        <dbReference type="ChEBI" id="CHEBI:16704"/>
        <dbReference type="ChEBI" id="CHEBI:17568"/>
        <dbReference type="ChEBI" id="CHEBI:43474"/>
        <dbReference type="ChEBI" id="CHEBI:57720"/>
        <dbReference type="EC" id="2.4.2.3"/>
    </reaction>
</comment>
<reference evidence="9" key="1">
    <citation type="journal article" date="2019" name="Int. J. Syst. Evol. Microbiol.">
        <title>The Global Catalogue of Microorganisms (GCM) 10K type strain sequencing project: providing services to taxonomists for standard genome sequencing and annotation.</title>
        <authorList>
            <consortium name="The Broad Institute Genomics Platform"/>
            <consortium name="The Broad Institute Genome Sequencing Center for Infectious Disease"/>
            <person name="Wu L."/>
            <person name="Ma J."/>
        </authorList>
    </citation>
    <scope>NUCLEOTIDE SEQUENCE [LARGE SCALE GENOMIC DNA]</scope>
    <source>
        <strain evidence="9">JCM 18326</strain>
    </source>
</reference>
<dbReference type="InterPro" id="IPR004402">
    <property type="entry name" value="DeoD-type"/>
</dbReference>
<dbReference type="NCBIfam" id="TIGR00107">
    <property type="entry name" value="deoD"/>
    <property type="match status" value="1"/>
</dbReference>
<evidence type="ECO:0000256" key="5">
    <source>
        <dbReference type="ARBA" id="ARBA00022679"/>
    </source>
</evidence>
<dbReference type="PANTHER" id="PTHR43691:SF11">
    <property type="entry name" value="FI09636P-RELATED"/>
    <property type="match status" value="1"/>
</dbReference>
<dbReference type="Gene3D" id="3.40.50.1580">
    <property type="entry name" value="Nucleoside phosphorylase domain"/>
    <property type="match status" value="1"/>
</dbReference>
<dbReference type="CDD" id="cd09006">
    <property type="entry name" value="PNP_EcPNPI-like"/>
    <property type="match status" value="1"/>
</dbReference>
<dbReference type="NCBIfam" id="NF009914">
    <property type="entry name" value="PRK13374.1"/>
    <property type="match status" value="1"/>
</dbReference>
<evidence type="ECO:0000259" key="7">
    <source>
        <dbReference type="Pfam" id="PF01048"/>
    </source>
</evidence>
<dbReference type="InterPro" id="IPR018016">
    <property type="entry name" value="Nucleoside_phosphorylase_CS"/>
</dbReference>
<dbReference type="RefSeq" id="WP_345368538.1">
    <property type="nucleotide sequence ID" value="NZ_BAABJX010000004.1"/>
</dbReference>
<keyword evidence="4" id="KW-0328">Glycosyltransferase</keyword>
<dbReference type="Pfam" id="PF01048">
    <property type="entry name" value="PNP_UDP_1"/>
    <property type="match status" value="1"/>
</dbReference>